<protein>
    <submittedName>
        <fullName evidence="1">Uncharacterized protein</fullName>
    </submittedName>
</protein>
<proteinExistence type="predicted"/>
<dbReference type="EMBL" id="MN739883">
    <property type="protein sequence ID" value="QHT75863.1"/>
    <property type="molecule type" value="Genomic_DNA"/>
</dbReference>
<name>A0A6C0H775_9ZZZZ</name>
<evidence type="ECO:0000313" key="1">
    <source>
        <dbReference type="EMBL" id="QHT75863.1"/>
    </source>
</evidence>
<organism evidence="1">
    <name type="scientific">viral metagenome</name>
    <dbReference type="NCBI Taxonomy" id="1070528"/>
    <lineage>
        <taxon>unclassified sequences</taxon>
        <taxon>metagenomes</taxon>
        <taxon>organismal metagenomes</taxon>
    </lineage>
</organism>
<dbReference type="AlphaFoldDB" id="A0A6C0H775"/>
<reference evidence="1" key="1">
    <citation type="journal article" date="2020" name="Nature">
        <title>Giant virus diversity and host interactions through global metagenomics.</title>
        <authorList>
            <person name="Schulz F."/>
            <person name="Roux S."/>
            <person name="Paez-Espino D."/>
            <person name="Jungbluth S."/>
            <person name="Walsh D.A."/>
            <person name="Denef V.J."/>
            <person name="McMahon K.D."/>
            <person name="Konstantinidis K.T."/>
            <person name="Eloe-Fadrosh E.A."/>
            <person name="Kyrpides N.C."/>
            <person name="Woyke T."/>
        </authorList>
    </citation>
    <scope>NUCLEOTIDE SEQUENCE</scope>
    <source>
        <strain evidence="1">GVMAG-M-3300023179-71</strain>
    </source>
</reference>
<accession>A0A6C0H775</accession>
<sequence length="119" mass="14174">MSLIDKDYFDNYNTNIDSSFELALSLLNISESEYNGMNIPELEMKSKLEYDKNKKLAYNILLNKKKSNNFRFFSKPTDYLKNVVSIHEKNTVLFYNNNKSKDNIKDNNWDTDFINYNEK</sequence>